<dbReference type="EMBL" id="OW240917">
    <property type="protein sequence ID" value="CAH2301656.1"/>
    <property type="molecule type" value="Genomic_DNA"/>
</dbReference>
<reference evidence="2" key="1">
    <citation type="submission" date="2022-03" db="EMBL/GenBank/DDBJ databases">
        <authorList>
            <person name="Alioto T."/>
            <person name="Alioto T."/>
            <person name="Gomez Garrido J."/>
        </authorList>
    </citation>
    <scope>NUCLEOTIDE SEQUENCE</scope>
</reference>
<sequence>MEKAISKMLTQLPPDNNSPSRGNTLQEPKDALGSEVSEKDLPPLPKQHKKGTTGPQPKGKGPSKHSRQLATAVPLPPMPSSDEEEDYQPDSLDILDEWRVEDSDSEQEGDWQDVPPSLHRESFKDDSFHYDTHDSFPSECDGLVLDTHGSPLFDLKDHQTASVF</sequence>
<feature type="compositionally biased region" description="Basic and acidic residues" evidence="1">
    <location>
        <begin position="27"/>
        <end position="41"/>
    </location>
</feature>
<evidence type="ECO:0000256" key="1">
    <source>
        <dbReference type="SAM" id="MobiDB-lite"/>
    </source>
</evidence>
<gene>
    <name evidence="2" type="ORF">PECUL_23A053289</name>
</gene>
<accession>A0AAD1SHG0</accession>
<feature type="compositionally biased region" description="Polar residues" evidence="1">
    <location>
        <begin position="13"/>
        <end position="26"/>
    </location>
</feature>
<feature type="region of interest" description="Disordered" evidence="1">
    <location>
        <begin position="1"/>
        <end position="122"/>
    </location>
</feature>
<evidence type="ECO:0000313" key="3">
    <source>
        <dbReference type="Proteomes" id="UP001295444"/>
    </source>
</evidence>
<name>A0AAD1SHG0_PELCU</name>
<dbReference type="AlphaFoldDB" id="A0AAD1SHG0"/>
<keyword evidence="3" id="KW-1185">Reference proteome</keyword>
<evidence type="ECO:0000313" key="2">
    <source>
        <dbReference type="EMBL" id="CAH2301656.1"/>
    </source>
</evidence>
<proteinExistence type="predicted"/>
<protein>
    <submittedName>
        <fullName evidence="2">Uncharacterized protein</fullName>
    </submittedName>
</protein>
<dbReference type="Proteomes" id="UP001295444">
    <property type="component" value="Chromosome 06"/>
</dbReference>
<organism evidence="2 3">
    <name type="scientific">Pelobates cultripes</name>
    <name type="common">Western spadefoot toad</name>
    <dbReference type="NCBI Taxonomy" id="61616"/>
    <lineage>
        <taxon>Eukaryota</taxon>
        <taxon>Metazoa</taxon>
        <taxon>Chordata</taxon>
        <taxon>Craniata</taxon>
        <taxon>Vertebrata</taxon>
        <taxon>Euteleostomi</taxon>
        <taxon>Amphibia</taxon>
        <taxon>Batrachia</taxon>
        <taxon>Anura</taxon>
        <taxon>Pelobatoidea</taxon>
        <taxon>Pelobatidae</taxon>
        <taxon>Pelobates</taxon>
    </lineage>
</organism>